<comment type="caution">
    <text evidence="3">The sequence shown here is derived from an EMBL/GenBank/DDBJ whole genome shotgun (WGS) entry which is preliminary data.</text>
</comment>
<dbReference type="GO" id="GO:0042834">
    <property type="term" value="F:peptidoglycan binding"/>
    <property type="evidence" value="ECO:0007669"/>
    <property type="project" value="InterPro"/>
</dbReference>
<evidence type="ECO:0000256" key="1">
    <source>
        <dbReference type="SAM" id="SignalP"/>
    </source>
</evidence>
<dbReference type="EMBL" id="PZKE01000002">
    <property type="protein sequence ID" value="PTE16160.1"/>
    <property type="molecule type" value="Genomic_DNA"/>
</dbReference>
<feature type="signal peptide" evidence="1">
    <location>
        <begin position="1"/>
        <end position="21"/>
    </location>
</feature>
<evidence type="ECO:0000313" key="4">
    <source>
        <dbReference type="Proteomes" id="UP000241362"/>
    </source>
</evidence>
<dbReference type="RefSeq" id="WP_107672168.1">
    <property type="nucleotide sequence ID" value="NZ_PZKE01000002.1"/>
</dbReference>
<name>A0A2T4JE21_FUSBL</name>
<evidence type="ECO:0000259" key="2">
    <source>
        <dbReference type="PROSITE" id="PS51724"/>
    </source>
</evidence>
<proteinExistence type="predicted"/>
<keyword evidence="1" id="KW-0732">Signal</keyword>
<dbReference type="SUPFAM" id="SSF110997">
    <property type="entry name" value="Sporulation related repeat"/>
    <property type="match status" value="1"/>
</dbReference>
<dbReference type="InterPro" id="IPR036680">
    <property type="entry name" value="SPOR-like_sf"/>
</dbReference>
<organism evidence="3 4">
    <name type="scientific">Fuscovulum blasticum DSM 2131</name>
    <dbReference type="NCBI Taxonomy" id="1188250"/>
    <lineage>
        <taxon>Bacteria</taxon>
        <taxon>Pseudomonadati</taxon>
        <taxon>Pseudomonadota</taxon>
        <taxon>Alphaproteobacteria</taxon>
        <taxon>Rhodobacterales</taxon>
        <taxon>Paracoccaceae</taxon>
        <taxon>Pseudogemmobacter</taxon>
    </lineage>
</organism>
<keyword evidence="4" id="KW-1185">Reference proteome</keyword>
<accession>A0A2T4JE21</accession>
<dbReference type="AlphaFoldDB" id="A0A2T4JE21"/>
<dbReference type="PROSITE" id="PS51724">
    <property type="entry name" value="SPOR"/>
    <property type="match status" value="1"/>
</dbReference>
<dbReference type="Proteomes" id="UP000241362">
    <property type="component" value="Unassembled WGS sequence"/>
</dbReference>
<sequence length="293" mass="29140">MAAAAVSRVLVLSAAVLALQACEPGTGPFAAKPPAGTEAAAASTARATKGAGGDVEAPEVFQITDTALWDGRPSLGGVWVASPDTKDPERVIMRNPANGKFVVGALFKREVENPGPKLQISSDAADALGLLAGQPAKISVTALRRKEVAEAPTAAAAPAAAGAIDAGGVETKPLDGGAEPATKGKTKASKKAAETAAVATAALDAAATKPTAAKPAAPAPAAYSGGRPIQIGFFSVETNAQRAADKLAKAGIAAEVRSESTKGKPYWSVVARGDAALLAKIKAAGFADAYLLK</sequence>
<feature type="chain" id="PRO_5015532717" evidence="1">
    <location>
        <begin position="22"/>
        <end position="293"/>
    </location>
</feature>
<protein>
    <submittedName>
        <fullName evidence="3">SPOR domain-containing protein</fullName>
    </submittedName>
</protein>
<evidence type="ECO:0000313" key="3">
    <source>
        <dbReference type="EMBL" id="PTE16160.1"/>
    </source>
</evidence>
<dbReference type="Pfam" id="PF05036">
    <property type="entry name" value="SPOR"/>
    <property type="match status" value="1"/>
</dbReference>
<reference evidence="3 4" key="1">
    <citation type="submission" date="2018-03" db="EMBL/GenBank/DDBJ databases">
        <title>Rhodobacter blasticus.</title>
        <authorList>
            <person name="Meyer T.E."/>
            <person name="Miller S."/>
            <person name="Lodha T."/>
            <person name="Gandham S."/>
            <person name="Chintalapati S."/>
            <person name="Chintalapati V.R."/>
        </authorList>
    </citation>
    <scope>NUCLEOTIDE SEQUENCE [LARGE SCALE GENOMIC DNA]</scope>
    <source>
        <strain evidence="3 4">DSM 2131</strain>
    </source>
</reference>
<gene>
    <name evidence="3" type="ORF">C5F44_02870</name>
</gene>
<dbReference type="InterPro" id="IPR007730">
    <property type="entry name" value="SPOR-like_dom"/>
</dbReference>
<feature type="domain" description="SPOR" evidence="2">
    <location>
        <begin position="221"/>
        <end position="293"/>
    </location>
</feature>